<dbReference type="OrthoDB" id="9803238at2"/>
<dbReference type="RefSeq" id="WP_135285227.1">
    <property type="nucleotide sequence ID" value="NZ_SMLL01000004.1"/>
</dbReference>
<dbReference type="Pfam" id="PF02350">
    <property type="entry name" value="Epimerase_2"/>
    <property type="match status" value="1"/>
</dbReference>
<evidence type="ECO:0000313" key="4">
    <source>
        <dbReference type="Proteomes" id="UP000297564"/>
    </source>
</evidence>
<comment type="caution">
    <text evidence="3">The sequence shown here is derived from an EMBL/GenBank/DDBJ whole genome shotgun (WGS) entry which is preliminary data.</text>
</comment>
<comment type="similarity">
    <text evidence="1">Belongs to the UDP-N-acetylglucosamine 2-epimerase family.</text>
</comment>
<proteinExistence type="inferred from homology"/>
<name>A0A4Z0BNR3_9BURK</name>
<dbReference type="GO" id="GO:0008761">
    <property type="term" value="F:UDP-N-acetylglucosamine 2-epimerase activity"/>
    <property type="evidence" value="ECO:0007669"/>
    <property type="project" value="UniProtKB-EC"/>
</dbReference>
<organism evidence="3 4">
    <name type="scientific">Ramlibacter rhizophilus</name>
    <dbReference type="NCBI Taxonomy" id="1781167"/>
    <lineage>
        <taxon>Bacteria</taxon>
        <taxon>Pseudomonadati</taxon>
        <taxon>Pseudomonadota</taxon>
        <taxon>Betaproteobacteria</taxon>
        <taxon>Burkholderiales</taxon>
        <taxon>Comamonadaceae</taxon>
        <taxon>Ramlibacter</taxon>
    </lineage>
</organism>
<dbReference type="NCBIfam" id="TIGR00236">
    <property type="entry name" value="wecB"/>
    <property type="match status" value="1"/>
</dbReference>
<feature type="domain" description="UDP-N-acetylglucosamine 2-epimerase" evidence="2">
    <location>
        <begin position="26"/>
        <end position="359"/>
    </location>
</feature>
<keyword evidence="4" id="KW-1185">Reference proteome</keyword>
<dbReference type="CDD" id="cd03786">
    <property type="entry name" value="GTB_UDP-GlcNAc_2-Epimerase"/>
    <property type="match status" value="1"/>
</dbReference>
<evidence type="ECO:0000256" key="1">
    <source>
        <dbReference type="RuleBase" id="RU003513"/>
    </source>
</evidence>
<dbReference type="Proteomes" id="UP000297564">
    <property type="component" value="Unassembled WGS sequence"/>
</dbReference>
<dbReference type="SUPFAM" id="SSF53756">
    <property type="entry name" value="UDP-Glycosyltransferase/glycogen phosphorylase"/>
    <property type="match status" value="1"/>
</dbReference>
<dbReference type="PANTHER" id="PTHR43174">
    <property type="entry name" value="UDP-N-ACETYLGLUCOSAMINE 2-EPIMERASE"/>
    <property type="match status" value="1"/>
</dbReference>
<protein>
    <submittedName>
        <fullName evidence="3">UDP-N-acetylglucosamine 2-epimerase (Non-hydrolyzing)</fullName>
        <ecNumber evidence="3">5.1.3.14</ecNumber>
    </submittedName>
</protein>
<dbReference type="EC" id="5.1.3.14" evidence="3"/>
<gene>
    <name evidence="3" type="ORF">EZ242_11090</name>
</gene>
<dbReference type="EMBL" id="SMLL01000004">
    <property type="protein sequence ID" value="TFY99684.1"/>
    <property type="molecule type" value="Genomic_DNA"/>
</dbReference>
<sequence length="362" mass="39345">MKVLTVVGARPQFVKAATVSRAFAERGPQVNEIIVHTGQHFDANMSEVFFTEMQIPRPQYQLELGGLGHGAMTGRMMESIETILRDEKPDWVLVYGDTNSTMAGALAAVKLHVPVAHVEAGLRSFNRAMPEEINRVVADHVSTLLLSPTDVAVQNLAREGITGSKVVRCGDVMYDAALHYSQRAGGDVVGKLGLQAKGFILATLHRAENVDVPERLETAFRALVECSEQLMPVVLPIHPRTRKALRERGLLDAATVARLKLIEPVGYLDMVQLERDARLVLTDSGGVQKEAYFFGVPCVTLREETEWVELVECGANRLAAPRSVQAVVDAARAALDSQAAFGQGLYGDGRSAQAIVDALLRA</sequence>
<keyword evidence="1 3" id="KW-0413">Isomerase</keyword>
<dbReference type="PANTHER" id="PTHR43174:SF1">
    <property type="entry name" value="UDP-N-ACETYLGLUCOSAMINE 2-EPIMERASE"/>
    <property type="match status" value="1"/>
</dbReference>
<accession>A0A4Z0BNR3</accession>
<reference evidence="3 4" key="1">
    <citation type="submission" date="2019-03" db="EMBL/GenBank/DDBJ databases">
        <title>Ramlibacter rhizophilus CCTCC AB2015357, whole genome shotgun sequence.</title>
        <authorList>
            <person name="Zhang X."/>
            <person name="Feng G."/>
            <person name="Zhu H."/>
        </authorList>
    </citation>
    <scope>NUCLEOTIDE SEQUENCE [LARGE SCALE GENOMIC DNA]</scope>
    <source>
        <strain evidence="3 4">CCTCC AB2015357</strain>
    </source>
</reference>
<dbReference type="AlphaFoldDB" id="A0A4Z0BNR3"/>
<evidence type="ECO:0000313" key="3">
    <source>
        <dbReference type="EMBL" id="TFY99684.1"/>
    </source>
</evidence>
<dbReference type="InterPro" id="IPR003331">
    <property type="entry name" value="UDP_GlcNAc_Epimerase_2_dom"/>
</dbReference>
<dbReference type="InterPro" id="IPR029767">
    <property type="entry name" value="WecB-like"/>
</dbReference>
<evidence type="ECO:0000259" key="2">
    <source>
        <dbReference type="Pfam" id="PF02350"/>
    </source>
</evidence>
<dbReference type="Gene3D" id="3.40.50.2000">
    <property type="entry name" value="Glycogen Phosphorylase B"/>
    <property type="match status" value="2"/>
</dbReference>